<keyword evidence="3" id="KW-1185">Reference proteome</keyword>
<feature type="compositionally biased region" description="Basic and acidic residues" evidence="1">
    <location>
        <begin position="323"/>
        <end position="365"/>
    </location>
</feature>
<reference evidence="2 3" key="1">
    <citation type="journal article" date="2012" name="PLoS Pathog.">
        <title>Diverse lifestyles and strategies of plant pathogenesis encoded in the genomes of eighteen Dothideomycetes fungi.</title>
        <authorList>
            <person name="Ohm R.A."/>
            <person name="Feau N."/>
            <person name="Henrissat B."/>
            <person name="Schoch C.L."/>
            <person name="Horwitz B.A."/>
            <person name="Barry K.W."/>
            <person name="Condon B.J."/>
            <person name="Copeland A.C."/>
            <person name="Dhillon B."/>
            <person name="Glaser F."/>
            <person name="Hesse C.N."/>
            <person name="Kosti I."/>
            <person name="LaButti K."/>
            <person name="Lindquist E.A."/>
            <person name="Lucas S."/>
            <person name="Salamov A.A."/>
            <person name="Bradshaw R.E."/>
            <person name="Ciuffetti L."/>
            <person name="Hamelin R.C."/>
            <person name="Kema G.H.J."/>
            <person name="Lawrence C."/>
            <person name="Scott J.A."/>
            <person name="Spatafora J.W."/>
            <person name="Turgeon B.G."/>
            <person name="de Wit P.J.G.M."/>
            <person name="Zhong S."/>
            <person name="Goodwin S.B."/>
            <person name="Grigoriev I.V."/>
        </authorList>
    </citation>
    <scope>NUCLEOTIDE SEQUENCE [LARGE SCALE GENOMIC DNA]</scope>
    <source>
        <strain evidence="2 3">UAMH 10762</strain>
    </source>
</reference>
<feature type="region of interest" description="Disordered" evidence="1">
    <location>
        <begin position="1"/>
        <end position="29"/>
    </location>
</feature>
<dbReference type="Proteomes" id="UP000011761">
    <property type="component" value="Unassembled WGS sequence"/>
</dbReference>
<dbReference type="eggNOG" id="ENOG502SNH8">
    <property type="taxonomic scope" value="Eukaryota"/>
</dbReference>
<feature type="region of interest" description="Disordered" evidence="1">
    <location>
        <begin position="323"/>
        <end position="369"/>
    </location>
</feature>
<feature type="region of interest" description="Disordered" evidence="1">
    <location>
        <begin position="275"/>
        <end position="311"/>
    </location>
</feature>
<feature type="region of interest" description="Disordered" evidence="1">
    <location>
        <begin position="163"/>
        <end position="191"/>
    </location>
</feature>
<feature type="compositionally biased region" description="Low complexity" evidence="1">
    <location>
        <begin position="11"/>
        <end position="22"/>
    </location>
</feature>
<sequence length="524" mass="57385">MARDMDETVEASSLSTITAIASDPPSHPNAPLPVERPLVLYIARVPGSQDVFLTPLKPRDKIVSAEDVHSSLYYLHINLEDEQQAPEPRRPSSSRSDVAGSSTTTEDPNTIRRRPLHAPQSSSPYSPSFLSQDEDQPPFQKPRPLSQASIQHIPRKPLLRDITNEQTPPLVPPHVNLPSILPRPRPLPTPPDDRTMYLLTVERPATDNNDASTSTLGSLTLIRRDPASGAQWNVACIYDPPIHEVTSTALLSPGSAANKTKRSGAPLYLDITNPGYSQFISTPDRSASRTSTSTRSSTTSDDASVTAPTGTFRRRLYLPGSRYGEHGYGHRKVGSDEHPAPSRRERTLSDLTGRRRETPTSDKRSKNYTFASPWDGQCEFSTTATGKALKCRHYLVPNNYSGGVEVSELRFNLPTSTSTPKKDGTSTPTLPNSEKRTSYFSRHSRHNGDHEGEGDIDAPPTPTILLDSQGRVDLTLGREKAGGGFGGKRAKLGKLIIEPAGIGMLDLLVAANVGLWWRAYERVQ</sequence>
<dbReference type="OMA" id="TQWNVAT"/>
<feature type="compositionally biased region" description="Polar residues" evidence="1">
    <location>
        <begin position="413"/>
        <end position="432"/>
    </location>
</feature>
<feature type="region of interest" description="Disordered" evidence="1">
    <location>
        <begin position="81"/>
        <end position="151"/>
    </location>
</feature>
<gene>
    <name evidence="2" type="ORF">BAUCODRAFT_494959</name>
</gene>
<proteinExistence type="predicted"/>
<feature type="region of interest" description="Disordered" evidence="1">
    <location>
        <begin position="412"/>
        <end position="461"/>
    </location>
</feature>
<dbReference type="KEGG" id="bcom:BAUCODRAFT_494959"/>
<name>M2N932_BAUPA</name>
<evidence type="ECO:0000313" key="3">
    <source>
        <dbReference type="Proteomes" id="UP000011761"/>
    </source>
</evidence>
<feature type="compositionally biased region" description="Low complexity" evidence="1">
    <location>
        <begin position="119"/>
        <end position="131"/>
    </location>
</feature>
<dbReference type="EMBL" id="KB445556">
    <property type="protein sequence ID" value="EMC95594.1"/>
    <property type="molecule type" value="Genomic_DNA"/>
</dbReference>
<dbReference type="GeneID" id="19114896"/>
<evidence type="ECO:0000313" key="2">
    <source>
        <dbReference type="EMBL" id="EMC95594.1"/>
    </source>
</evidence>
<dbReference type="RefSeq" id="XP_007677058.1">
    <property type="nucleotide sequence ID" value="XM_007678868.1"/>
</dbReference>
<evidence type="ECO:0000256" key="1">
    <source>
        <dbReference type="SAM" id="MobiDB-lite"/>
    </source>
</evidence>
<organism evidence="2 3">
    <name type="scientific">Baudoinia panamericana (strain UAMH 10762)</name>
    <name type="common">Angels' share fungus</name>
    <name type="synonym">Baudoinia compniacensis (strain UAMH 10762)</name>
    <dbReference type="NCBI Taxonomy" id="717646"/>
    <lineage>
        <taxon>Eukaryota</taxon>
        <taxon>Fungi</taxon>
        <taxon>Dikarya</taxon>
        <taxon>Ascomycota</taxon>
        <taxon>Pezizomycotina</taxon>
        <taxon>Dothideomycetes</taxon>
        <taxon>Dothideomycetidae</taxon>
        <taxon>Mycosphaerellales</taxon>
        <taxon>Teratosphaeriaceae</taxon>
        <taxon>Baudoinia</taxon>
    </lineage>
</organism>
<dbReference type="HOGENOM" id="CLU_015711_1_0_1"/>
<feature type="compositionally biased region" description="Pro residues" evidence="1">
    <location>
        <begin position="181"/>
        <end position="190"/>
    </location>
</feature>
<accession>M2N932</accession>
<feature type="compositionally biased region" description="Low complexity" evidence="1">
    <location>
        <begin position="281"/>
        <end position="309"/>
    </location>
</feature>
<dbReference type="AlphaFoldDB" id="M2N932"/>
<dbReference type="OrthoDB" id="5426191at2759"/>
<feature type="compositionally biased region" description="Polar residues" evidence="1">
    <location>
        <begin position="99"/>
        <end position="108"/>
    </location>
</feature>
<protein>
    <submittedName>
        <fullName evidence="2">Uncharacterized protein</fullName>
    </submittedName>
</protein>